<evidence type="ECO:0000256" key="4">
    <source>
        <dbReference type="RuleBase" id="RU003693"/>
    </source>
</evidence>
<dbReference type="Gene3D" id="3.90.1150.10">
    <property type="entry name" value="Aspartate Aminotransferase, domain 1"/>
    <property type="match status" value="1"/>
</dbReference>
<gene>
    <name evidence="6" type="primary">bioF</name>
    <name evidence="6" type="ordered locus">Minf_1454</name>
</gene>
<keyword evidence="3 4" id="KW-0663">Pyridoxal phosphate</keyword>
<dbReference type="EMBL" id="CP000975">
    <property type="protein sequence ID" value="ACD83508.1"/>
    <property type="molecule type" value="Genomic_DNA"/>
</dbReference>
<accession>B3DW05</accession>
<dbReference type="Proteomes" id="UP000009149">
    <property type="component" value="Chromosome"/>
</dbReference>
<evidence type="ECO:0000256" key="3">
    <source>
        <dbReference type="ARBA" id="ARBA00022898"/>
    </source>
</evidence>
<dbReference type="GO" id="GO:0016740">
    <property type="term" value="F:transferase activity"/>
    <property type="evidence" value="ECO:0007669"/>
    <property type="project" value="UniProtKB-KW"/>
</dbReference>
<sequence length="403" mass="44801">MTAASCIVLKPSKKEKVKKKNFDFGKRLQDLREKNLERRLREFKPSVGMRADLEGKEILNFSSNDYLGLSRDLSVIEKAIEATKEYGTSCSASRLISGNNPLFHALERSLARWKGKEKALIFPSGFMAALASIPSLVGTSDLVLMDSLCHASLWEGARLSRATLRVFAHNEIEDLKKLLERYALKYEKILVVTESLFSMDGDMAPLRELVELKERFEAYLLLDDAHGEGLLGEGGGGLATALGLAEKVDVILGTFSKALGSQGGYIAASQEVIEWMINTAKSFIFTTALSPSCMAAAASALDIIRSERGDLLRRKLRENICYFFEGIPTSTFYYSPIIPVKIGSEEKAVRVSADLEKKGIYLPPIRYPTVPKGEARLRISLTALHDFDQIDYLKNALEKYLHC</sequence>
<dbReference type="HOGENOM" id="CLU_015846_11_0_0"/>
<dbReference type="InterPro" id="IPR015421">
    <property type="entry name" value="PyrdxlP-dep_Trfase_major"/>
</dbReference>
<proteinExistence type="inferred from homology"/>
<dbReference type="AlphaFoldDB" id="B3DW05"/>
<dbReference type="InterPro" id="IPR004839">
    <property type="entry name" value="Aminotransferase_I/II_large"/>
</dbReference>
<dbReference type="Pfam" id="PF00155">
    <property type="entry name" value="Aminotran_1_2"/>
    <property type="match status" value="1"/>
</dbReference>
<organism evidence="6 7">
    <name type="scientific">Methylacidiphilum infernorum (isolate V4)</name>
    <name type="common">Methylokorus infernorum (strain V4)</name>
    <dbReference type="NCBI Taxonomy" id="481448"/>
    <lineage>
        <taxon>Bacteria</taxon>
        <taxon>Pseudomonadati</taxon>
        <taxon>Verrucomicrobiota</taxon>
        <taxon>Methylacidiphilae</taxon>
        <taxon>Methylacidiphilales</taxon>
        <taxon>Methylacidiphilaceae</taxon>
        <taxon>Methylacidiphilum (ex Ratnadevi et al. 2023)</taxon>
    </lineage>
</organism>
<dbReference type="InterPro" id="IPR015422">
    <property type="entry name" value="PyrdxlP-dep_Trfase_small"/>
</dbReference>
<evidence type="ECO:0000256" key="2">
    <source>
        <dbReference type="ARBA" id="ARBA00022679"/>
    </source>
</evidence>
<dbReference type="CDD" id="cd06454">
    <property type="entry name" value="KBL_like"/>
    <property type="match status" value="1"/>
</dbReference>
<evidence type="ECO:0000259" key="5">
    <source>
        <dbReference type="Pfam" id="PF00155"/>
    </source>
</evidence>
<dbReference type="SUPFAM" id="SSF53383">
    <property type="entry name" value="PLP-dependent transferases"/>
    <property type="match status" value="1"/>
</dbReference>
<dbReference type="InterPro" id="IPR050087">
    <property type="entry name" value="AON_synthase_class-II"/>
</dbReference>
<dbReference type="PROSITE" id="PS00599">
    <property type="entry name" value="AA_TRANSFER_CLASS_2"/>
    <property type="match status" value="1"/>
</dbReference>
<dbReference type="InterPro" id="IPR015424">
    <property type="entry name" value="PyrdxlP-dep_Trfase"/>
</dbReference>
<dbReference type="Gene3D" id="3.40.640.10">
    <property type="entry name" value="Type I PLP-dependent aspartate aminotransferase-like (Major domain)"/>
    <property type="match status" value="1"/>
</dbReference>
<dbReference type="GO" id="GO:0030170">
    <property type="term" value="F:pyridoxal phosphate binding"/>
    <property type="evidence" value="ECO:0007669"/>
    <property type="project" value="InterPro"/>
</dbReference>
<dbReference type="InterPro" id="IPR001917">
    <property type="entry name" value="Aminotrans_II_pyridoxalP_BS"/>
</dbReference>
<dbReference type="eggNOG" id="COG0156">
    <property type="taxonomic scope" value="Bacteria"/>
</dbReference>
<evidence type="ECO:0000313" key="6">
    <source>
        <dbReference type="EMBL" id="ACD83508.1"/>
    </source>
</evidence>
<name>B3DW05_METI4</name>
<evidence type="ECO:0000313" key="7">
    <source>
        <dbReference type="Proteomes" id="UP000009149"/>
    </source>
</evidence>
<reference evidence="6 7" key="1">
    <citation type="journal article" date="2008" name="Biol. Direct">
        <title>Complete genome sequence of the extremely acidophilic methanotroph isolate V4, Methylacidiphilum infernorum, a representative of the bacterial phylum Verrucomicrobia.</title>
        <authorList>
            <person name="Hou S."/>
            <person name="Makarova K.S."/>
            <person name="Saw J.H."/>
            <person name="Senin P."/>
            <person name="Ly B.V."/>
            <person name="Zhou Z."/>
            <person name="Ren Y."/>
            <person name="Wang J."/>
            <person name="Galperin M.Y."/>
            <person name="Omelchenko M.V."/>
            <person name="Wolf Y.I."/>
            <person name="Yutin N."/>
            <person name="Koonin E.V."/>
            <person name="Stott M.B."/>
            <person name="Mountain B.W."/>
            <person name="Crowe M.A."/>
            <person name="Smirnova A.V."/>
            <person name="Dunfield P.F."/>
            <person name="Feng L."/>
            <person name="Wang L."/>
            <person name="Alam M."/>
        </authorList>
    </citation>
    <scope>NUCLEOTIDE SEQUENCE [LARGE SCALE GENOMIC DNA]</scope>
    <source>
        <strain evidence="7">Isolate V4</strain>
    </source>
</reference>
<keyword evidence="2" id="KW-0808">Transferase</keyword>
<comment type="cofactor">
    <cofactor evidence="1 4">
        <name>pyridoxal 5'-phosphate</name>
        <dbReference type="ChEBI" id="CHEBI:597326"/>
    </cofactor>
</comment>
<feature type="domain" description="Aminotransferase class I/classII large" evidence="5">
    <location>
        <begin position="57"/>
        <end position="396"/>
    </location>
</feature>
<dbReference type="KEGG" id="min:Minf_1454"/>
<dbReference type="PANTHER" id="PTHR13693">
    <property type="entry name" value="CLASS II AMINOTRANSFERASE/8-AMINO-7-OXONONANOATE SYNTHASE"/>
    <property type="match status" value="1"/>
</dbReference>
<dbReference type="STRING" id="481448.Minf_1454"/>
<comment type="similarity">
    <text evidence="4">Belongs to the class-II pyridoxal-phosphate-dependent aminotransferase family.</text>
</comment>
<protein>
    <submittedName>
        <fullName evidence="6">7-keto-8-aminopelargonate synthetase</fullName>
    </submittedName>
</protein>
<evidence type="ECO:0000256" key="1">
    <source>
        <dbReference type="ARBA" id="ARBA00001933"/>
    </source>
</evidence>